<dbReference type="Proteomes" id="UP001168146">
    <property type="component" value="Unassembled WGS sequence"/>
</dbReference>
<reference evidence="2" key="1">
    <citation type="submission" date="2021-12" db="EMBL/GenBank/DDBJ databases">
        <title>Black yeast isolated from Biological Soil Crust.</title>
        <authorList>
            <person name="Kurbessoian T."/>
        </authorList>
    </citation>
    <scope>NUCLEOTIDE SEQUENCE</scope>
    <source>
        <strain evidence="2">CCFEE 5208</strain>
    </source>
</reference>
<feature type="compositionally biased region" description="Pro residues" evidence="1">
    <location>
        <begin position="13"/>
        <end position="26"/>
    </location>
</feature>
<evidence type="ECO:0000313" key="2">
    <source>
        <dbReference type="EMBL" id="KAK0306245.1"/>
    </source>
</evidence>
<feature type="compositionally biased region" description="Pro residues" evidence="1">
    <location>
        <begin position="388"/>
        <end position="399"/>
    </location>
</feature>
<feature type="region of interest" description="Disordered" evidence="1">
    <location>
        <begin position="179"/>
        <end position="268"/>
    </location>
</feature>
<organism evidence="2 3">
    <name type="scientific">Friedmanniomyces endolithicus</name>
    <dbReference type="NCBI Taxonomy" id="329885"/>
    <lineage>
        <taxon>Eukaryota</taxon>
        <taxon>Fungi</taxon>
        <taxon>Dikarya</taxon>
        <taxon>Ascomycota</taxon>
        <taxon>Pezizomycotina</taxon>
        <taxon>Dothideomycetes</taxon>
        <taxon>Dothideomycetidae</taxon>
        <taxon>Mycosphaerellales</taxon>
        <taxon>Teratosphaeriaceae</taxon>
        <taxon>Friedmanniomyces</taxon>
    </lineage>
</organism>
<comment type="caution">
    <text evidence="2">The sequence shown here is derived from an EMBL/GenBank/DDBJ whole genome shotgun (WGS) entry which is preliminary data.</text>
</comment>
<feature type="region of interest" description="Disordered" evidence="1">
    <location>
        <begin position="1"/>
        <end position="33"/>
    </location>
</feature>
<gene>
    <name evidence="2" type="ORF">LTR82_016460</name>
</gene>
<evidence type="ECO:0000256" key="1">
    <source>
        <dbReference type="SAM" id="MobiDB-lite"/>
    </source>
</evidence>
<feature type="compositionally biased region" description="Low complexity" evidence="1">
    <location>
        <begin position="400"/>
        <end position="409"/>
    </location>
</feature>
<sequence>MPATKRPASASSPLPPPKRQAAPPVPSKYKHQPSCTDELLTRCILRAETRNRLGTETASRGFSEKEWRAITSHLNTESTTRFEWTQCRSKFLELRGLWEISGFQPRGKVGGGFGDGISRVGDTPKNTVELGEVYFEAFEGVEEVGHERLKEQYGRLVKLFGEDLAFGRFAYFVDEISSTGSEREDGADAEKMGSCGEDGEDVGEGSVGEDDDEDVEESSIGEEDGCENVEEGSSIEDDGESLEDSSRVEADREDLDETSCSEVDREARKRQGAVRVGAAIGAQRTATGRLSRSRNAVAARVEHRLGARLDELAASVLTRAKSTITLAIERCQTLPAVRQLSPHDRFALFKAIAQPMNADIILEVDRKVLVVHVQELLLEVKQSREAPVAPPAPPAPPAPGSSTTQSPSTGSAALARYYKLAVSRELPYEDRIILNTAVANLPNPDALVALPERDFVLYLLGLLELTKTSAAGGSSTIAWLPRMLSSSSAVPAPMTPQQEHQQHQ</sequence>
<dbReference type="AlphaFoldDB" id="A0AAN6J1K2"/>
<accession>A0AAN6J1K2</accession>
<proteinExistence type="predicted"/>
<feature type="compositionally biased region" description="Acidic residues" evidence="1">
    <location>
        <begin position="197"/>
        <end position="243"/>
    </location>
</feature>
<name>A0AAN6J1K2_9PEZI</name>
<protein>
    <recommendedName>
        <fullName evidence="4">Myb/SANT-like domain-containing protein</fullName>
    </recommendedName>
</protein>
<feature type="region of interest" description="Disordered" evidence="1">
    <location>
        <begin position="384"/>
        <end position="409"/>
    </location>
</feature>
<evidence type="ECO:0008006" key="4">
    <source>
        <dbReference type="Google" id="ProtNLM"/>
    </source>
</evidence>
<evidence type="ECO:0000313" key="3">
    <source>
        <dbReference type="Proteomes" id="UP001168146"/>
    </source>
</evidence>
<dbReference type="EMBL" id="JASUXU010000105">
    <property type="protein sequence ID" value="KAK0306245.1"/>
    <property type="molecule type" value="Genomic_DNA"/>
</dbReference>
<feature type="compositionally biased region" description="Basic and acidic residues" evidence="1">
    <location>
        <begin position="181"/>
        <end position="191"/>
    </location>
</feature>